<protein>
    <submittedName>
        <fullName evidence="2">Uncharacterized protein</fullName>
    </submittedName>
</protein>
<reference evidence="2" key="2">
    <citation type="submission" date="2015-06" db="UniProtKB">
        <authorList>
            <consortium name="EnsemblPlants"/>
        </authorList>
    </citation>
    <scope>IDENTIFICATION</scope>
</reference>
<dbReference type="Gramene" id="ORUFI01G41910.1">
    <property type="protein sequence ID" value="ORUFI01G41910.1"/>
    <property type="gene ID" value="ORUFI01G41910"/>
</dbReference>
<evidence type="ECO:0000256" key="1">
    <source>
        <dbReference type="SAM" id="MobiDB-lite"/>
    </source>
</evidence>
<reference evidence="3" key="1">
    <citation type="submission" date="2013-06" db="EMBL/GenBank/DDBJ databases">
        <authorList>
            <person name="Zhao Q."/>
        </authorList>
    </citation>
    <scope>NUCLEOTIDE SEQUENCE</scope>
    <source>
        <strain evidence="3">cv. W1943</strain>
    </source>
</reference>
<proteinExistence type="predicted"/>
<evidence type="ECO:0000313" key="2">
    <source>
        <dbReference type="EnsemblPlants" id="ORUFI01G41910.1"/>
    </source>
</evidence>
<evidence type="ECO:0000313" key="3">
    <source>
        <dbReference type="Proteomes" id="UP000008022"/>
    </source>
</evidence>
<dbReference type="Proteomes" id="UP000008022">
    <property type="component" value="Unassembled WGS sequence"/>
</dbReference>
<keyword evidence="3" id="KW-1185">Reference proteome</keyword>
<accession>A0A0E0N5J0</accession>
<feature type="region of interest" description="Disordered" evidence="1">
    <location>
        <begin position="130"/>
        <end position="156"/>
    </location>
</feature>
<dbReference type="AlphaFoldDB" id="A0A0E0N5J0"/>
<name>A0A0E0N5J0_ORYRU</name>
<dbReference type="EnsemblPlants" id="ORUFI01G41910.1">
    <property type="protein sequence ID" value="ORUFI01G41910.1"/>
    <property type="gene ID" value="ORUFI01G41910"/>
</dbReference>
<organism evidence="2 3">
    <name type="scientific">Oryza rufipogon</name>
    <name type="common">Brownbeard rice</name>
    <name type="synonym">Asian wild rice</name>
    <dbReference type="NCBI Taxonomy" id="4529"/>
    <lineage>
        <taxon>Eukaryota</taxon>
        <taxon>Viridiplantae</taxon>
        <taxon>Streptophyta</taxon>
        <taxon>Embryophyta</taxon>
        <taxon>Tracheophyta</taxon>
        <taxon>Spermatophyta</taxon>
        <taxon>Magnoliopsida</taxon>
        <taxon>Liliopsida</taxon>
        <taxon>Poales</taxon>
        <taxon>Poaceae</taxon>
        <taxon>BOP clade</taxon>
        <taxon>Oryzoideae</taxon>
        <taxon>Oryzeae</taxon>
        <taxon>Oryzinae</taxon>
        <taxon>Oryza</taxon>
    </lineage>
</organism>
<sequence>MILLEYHLIPRNYATIIFYVNRMIPYRYHLISSWYRVIPIRYHTILPRIRYQTIPITYQAIVVRSWASRCRGIVACGRVLPRPRSTLNPNLVAGSRILPRPRSTSELVANDRVLRRELVTGSHVRRPRLSRRLRPPRWSSLPAPPPSPRRILRRPRPTPELVAGAVSVTTQILRRPCDHAPRRSSPAAASSMLEFIAGGRVVGAGRVRAAGVSRICAASTVACTLVFEGGGQGAIPLG</sequence>